<sequence>MSLKIARKIHLYLGLTCGLIASISGLTGALYVWQPEIMAALNPQLLNVDSFNDISEEKLLKTSQTLYKTHQDSIGKIFLPYREQQSISIIFRDGKTFYYHPRTGELLGEKSASILFFEDLLRIHRSLGIPKIGKYIVGGSAILFFLFLLSSGFFLWWKKYNLNFKKGIKIKWKRNKKRFNYDVHKSLGFFFFIPLLIIAFSGAYFTYNTYYKKGLKVLDSFQNISLDKKITQENTLDIHQLLENPNKRYSLRAIYFPEASNPAYQFRYIQNRFIVPGLRKTRELKLNEMGKVLSSTSFYSDPLSEQIALQFYPVHIGEIVGLPGRILVFISGFIPVILFITGLRFYFWRERK</sequence>
<proteinExistence type="predicted"/>
<dbReference type="AlphaFoldDB" id="A0A2R3ZAH7"/>
<keyword evidence="3" id="KW-1185">Reference proteome</keyword>
<feature type="transmembrane region" description="Helical" evidence="1">
    <location>
        <begin position="135"/>
        <end position="157"/>
    </location>
</feature>
<feature type="transmembrane region" description="Helical" evidence="1">
    <location>
        <begin position="326"/>
        <end position="347"/>
    </location>
</feature>
<reference evidence="3" key="1">
    <citation type="submission" date="2018-03" db="EMBL/GenBank/DDBJ databases">
        <title>Gramella fulva sp. nov., isolated from a dry surface of tidal flat.</title>
        <authorList>
            <person name="Hwang S.H."/>
            <person name="Hwang W.M."/>
            <person name="Kang K."/>
            <person name="Ahn T.-Y."/>
        </authorList>
    </citation>
    <scope>NUCLEOTIDE SEQUENCE [LARGE SCALE GENOMIC DNA]</scope>
    <source>
        <strain evidence="3">SH35</strain>
    </source>
</reference>
<dbReference type="OrthoDB" id="111691at2"/>
<keyword evidence="1" id="KW-0472">Membrane</keyword>
<feature type="transmembrane region" description="Helical" evidence="1">
    <location>
        <begin position="12"/>
        <end position="33"/>
    </location>
</feature>
<dbReference type="EMBL" id="CP028136">
    <property type="protein sequence ID" value="AVR47298.1"/>
    <property type="molecule type" value="Genomic_DNA"/>
</dbReference>
<protein>
    <submittedName>
        <fullName evidence="2">PepSY domain-containing protein</fullName>
    </submittedName>
</protein>
<dbReference type="KEGG" id="grs:C7S20_02425"/>
<name>A0A2R3ZAH7_9FLAO</name>
<dbReference type="PANTHER" id="PTHR34219">
    <property type="entry name" value="IRON-REGULATED INNER MEMBRANE PROTEIN-RELATED"/>
    <property type="match status" value="1"/>
</dbReference>
<evidence type="ECO:0000313" key="2">
    <source>
        <dbReference type="EMBL" id="AVR47298.1"/>
    </source>
</evidence>
<organism evidence="2 3">
    <name type="scientific">Christiangramia fulva</name>
    <dbReference type="NCBI Taxonomy" id="2126553"/>
    <lineage>
        <taxon>Bacteria</taxon>
        <taxon>Pseudomonadati</taxon>
        <taxon>Bacteroidota</taxon>
        <taxon>Flavobacteriia</taxon>
        <taxon>Flavobacteriales</taxon>
        <taxon>Flavobacteriaceae</taxon>
        <taxon>Christiangramia</taxon>
    </lineage>
</organism>
<evidence type="ECO:0000313" key="3">
    <source>
        <dbReference type="Proteomes" id="UP000241507"/>
    </source>
</evidence>
<gene>
    <name evidence="2" type="ORF">C7S20_02425</name>
</gene>
<accession>A0A2R3ZAH7</accession>
<keyword evidence="1" id="KW-1133">Transmembrane helix</keyword>
<dbReference type="InterPro" id="IPR005625">
    <property type="entry name" value="PepSY-ass_TM"/>
</dbReference>
<dbReference type="Proteomes" id="UP000241507">
    <property type="component" value="Chromosome"/>
</dbReference>
<dbReference type="Pfam" id="PF03929">
    <property type="entry name" value="PepSY_TM"/>
    <property type="match status" value="1"/>
</dbReference>
<keyword evidence="1" id="KW-0812">Transmembrane</keyword>
<evidence type="ECO:0000256" key="1">
    <source>
        <dbReference type="SAM" id="Phobius"/>
    </source>
</evidence>
<feature type="transmembrane region" description="Helical" evidence="1">
    <location>
        <begin position="187"/>
        <end position="207"/>
    </location>
</feature>